<organism evidence="1">
    <name type="scientific">marine sediment metagenome</name>
    <dbReference type="NCBI Taxonomy" id="412755"/>
    <lineage>
        <taxon>unclassified sequences</taxon>
        <taxon>metagenomes</taxon>
        <taxon>ecological metagenomes</taxon>
    </lineage>
</organism>
<sequence>ANVYYLIIKRVRIVTSERFNRKNNCSWYTPDMANYI</sequence>
<name>X1Q3S8_9ZZZZ</name>
<reference evidence="1" key="1">
    <citation type="journal article" date="2014" name="Front. Microbiol.">
        <title>High frequency of phylogenetically diverse reductive dehalogenase-homologous genes in deep subseafloor sedimentary metagenomes.</title>
        <authorList>
            <person name="Kawai M."/>
            <person name="Futagami T."/>
            <person name="Toyoda A."/>
            <person name="Takaki Y."/>
            <person name="Nishi S."/>
            <person name="Hori S."/>
            <person name="Arai W."/>
            <person name="Tsubouchi T."/>
            <person name="Morono Y."/>
            <person name="Uchiyama I."/>
            <person name="Ito T."/>
            <person name="Fujiyama A."/>
            <person name="Inagaki F."/>
            <person name="Takami H."/>
        </authorList>
    </citation>
    <scope>NUCLEOTIDE SEQUENCE</scope>
    <source>
        <strain evidence="1">Expedition CK06-06</strain>
    </source>
</reference>
<dbReference type="AlphaFoldDB" id="X1Q3S8"/>
<dbReference type="EMBL" id="BARW01004445">
    <property type="protein sequence ID" value="GAI63162.1"/>
    <property type="molecule type" value="Genomic_DNA"/>
</dbReference>
<protein>
    <submittedName>
        <fullName evidence="1">Uncharacterized protein</fullName>
    </submittedName>
</protein>
<accession>X1Q3S8</accession>
<gene>
    <name evidence="1" type="ORF">S12H4_10408</name>
</gene>
<comment type="caution">
    <text evidence="1">The sequence shown here is derived from an EMBL/GenBank/DDBJ whole genome shotgun (WGS) entry which is preliminary data.</text>
</comment>
<evidence type="ECO:0000313" key="1">
    <source>
        <dbReference type="EMBL" id="GAI63162.1"/>
    </source>
</evidence>
<feature type="non-terminal residue" evidence="1">
    <location>
        <position position="1"/>
    </location>
</feature>
<proteinExistence type="predicted"/>